<dbReference type="InterPro" id="IPR017441">
    <property type="entry name" value="Protein_kinase_ATP_BS"/>
</dbReference>
<feature type="compositionally biased region" description="Polar residues" evidence="4">
    <location>
        <begin position="144"/>
        <end position="154"/>
    </location>
</feature>
<dbReference type="STRING" id="40998.A0A2P7Z4A0"/>
<comment type="caution">
    <text evidence="6">The sequence shown here is derived from an EMBL/GenBank/DDBJ whole genome shotgun (WGS) entry which is preliminary data.</text>
</comment>
<evidence type="ECO:0000256" key="3">
    <source>
        <dbReference type="PROSITE-ProRule" id="PRU10141"/>
    </source>
</evidence>
<dbReference type="PROSITE" id="PS50011">
    <property type="entry name" value="PROTEIN_KINASE_DOM"/>
    <property type="match status" value="1"/>
</dbReference>
<dbReference type="PROSITE" id="PS00107">
    <property type="entry name" value="PROTEIN_KINASE_ATP"/>
    <property type="match status" value="1"/>
</dbReference>
<dbReference type="PANTHER" id="PTHR24346:SF76">
    <property type="entry name" value="NON-SPECIFIC SERINE_THREONINE PROTEIN KINASE"/>
    <property type="match status" value="1"/>
</dbReference>
<organism evidence="6 7">
    <name type="scientific">Elsinoe australis</name>
    <dbReference type="NCBI Taxonomy" id="40998"/>
    <lineage>
        <taxon>Eukaryota</taxon>
        <taxon>Fungi</taxon>
        <taxon>Dikarya</taxon>
        <taxon>Ascomycota</taxon>
        <taxon>Pezizomycotina</taxon>
        <taxon>Dothideomycetes</taxon>
        <taxon>Dothideomycetidae</taxon>
        <taxon>Myriangiales</taxon>
        <taxon>Elsinoaceae</taxon>
        <taxon>Elsinoe</taxon>
    </lineage>
</organism>
<dbReference type="GO" id="GO:0035556">
    <property type="term" value="P:intracellular signal transduction"/>
    <property type="evidence" value="ECO:0007669"/>
    <property type="project" value="TreeGrafter"/>
</dbReference>
<dbReference type="EMBL" id="NHZQ01000331">
    <property type="protein sequence ID" value="PSK43042.1"/>
    <property type="molecule type" value="Genomic_DNA"/>
</dbReference>
<name>A0A2P7Z4A0_9PEZI</name>
<evidence type="ECO:0000313" key="6">
    <source>
        <dbReference type="EMBL" id="PSK43042.1"/>
    </source>
</evidence>
<dbReference type="SUPFAM" id="SSF56112">
    <property type="entry name" value="Protein kinase-like (PK-like)"/>
    <property type="match status" value="1"/>
</dbReference>
<dbReference type="PROSITE" id="PS00108">
    <property type="entry name" value="PROTEIN_KINASE_ST"/>
    <property type="match status" value="1"/>
</dbReference>
<feature type="compositionally biased region" description="Polar residues" evidence="4">
    <location>
        <begin position="190"/>
        <end position="199"/>
    </location>
</feature>
<dbReference type="SMART" id="SM00220">
    <property type="entry name" value="S_TKc"/>
    <property type="match status" value="1"/>
</dbReference>
<dbReference type="Proteomes" id="UP000243723">
    <property type="component" value="Unassembled WGS sequence"/>
</dbReference>
<dbReference type="GO" id="GO:0000226">
    <property type="term" value="P:microtubule cytoskeleton organization"/>
    <property type="evidence" value="ECO:0007669"/>
    <property type="project" value="TreeGrafter"/>
</dbReference>
<dbReference type="PANTHER" id="PTHR24346">
    <property type="entry name" value="MAP/MICROTUBULE AFFINITY-REGULATING KINASE"/>
    <property type="match status" value="1"/>
</dbReference>
<keyword evidence="2 3" id="KW-0067">ATP-binding</keyword>
<feature type="region of interest" description="Disordered" evidence="4">
    <location>
        <begin position="1"/>
        <end position="32"/>
    </location>
</feature>
<protein>
    <recommendedName>
        <fullName evidence="5">Protein kinase domain-containing protein</fullName>
    </recommendedName>
</protein>
<keyword evidence="1 3" id="KW-0547">Nucleotide-binding</keyword>
<dbReference type="OrthoDB" id="4062651at2759"/>
<dbReference type="GO" id="GO:0005737">
    <property type="term" value="C:cytoplasm"/>
    <property type="evidence" value="ECO:0007669"/>
    <property type="project" value="TreeGrafter"/>
</dbReference>
<sequence length="616" mass="67568">MAQEDYDWQRLRVDTSSRNSSQYPSRSGSYDGQIIYGSDATGLESGGLNIKSNDNIPPFELNASWCAGDDRSRYLSPEGATDDAHHSRPRNRSISFDPEAKLENGDRHALEQPLPRTGSLRSVTSLGRPNGGKKMKPSAPLHFDSSTCKINSFTGEPVRRRPRRQNTGSTGMSIMDAFNQTPGPEGDQLASLTSESTASPPHDEVATPTSPPGSYIDSPTAVSSPAFSPALESEPWPACRTGSIRSARTLPSRPISLRRESRRSSRRATSSTSFSPGSAASAYLAKWGRDSMTAAAPEPDDEGQSFGMDGEYVIGRQIGYGGFSVVKEAFSISEDGEKRKHAVKIVRKNIREKPEAENEKCQQELEHEVGIWKYLNHEHVLSLYSDYETDFARFCVMDLSEGGSLYDLVRDSRKSGKALPAALVKSYVFQLASALRYLHEDVRVVHRDVKMENCLIDKDRASLGDEPGRLRLCDFGLADFISTDSPDVEEADGSSSPAKASNIVGSLEYAAPEALRTEQAVLSPTVDIWALGVCIYTMLTNDRPFKHSLAHKVIELIEAASWDEEAVRNSLAAAGHEETILKLLSGCMQPDMNLRWNIGQVLASPWFADCDDPYAS</sequence>
<feature type="region of interest" description="Disordered" evidence="4">
    <location>
        <begin position="70"/>
        <end position="278"/>
    </location>
</feature>
<evidence type="ECO:0000256" key="4">
    <source>
        <dbReference type="SAM" id="MobiDB-lite"/>
    </source>
</evidence>
<dbReference type="AlphaFoldDB" id="A0A2P7Z4A0"/>
<feature type="compositionally biased region" description="Low complexity" evidence="4">
    <location>
        <begin position="267"/>
        <end position="278"/>
    </location>
</feature>
<accession>A0A2P7Z4A0</accession>
<feature type="compositionally biased region" description="Low complexity" evidence="4">
    <location>
        <begin position="16"/>
        <end position="30"/>
    </location>
</feature>
<dbReference type="InterPro" id="IPR000719">
    <property type="entry name" value="Prot_kinase_dom"/>
</dbReference>
<dbReference type="InterPro" id="IPR011009">
    <property type="entry name" value="Kinase-like_dom_sf"/>
</dbReference>
<dbReference type="GO" id="GO:0005524">
    <property type="term" value="F:ATP binding"/>
    <property type="evidence" value="ECO:0007669"/>
    <property type="project" value="UniProtKB-UniRule"/>
</dbReference>
<feature type="compositionally biased region" description="Polar residues" evidence="4">
    <location>
        <begin position="165"/>
        <end position="182"/>
    </location>
</feature>
<dbReference type="Gene3D" id="1.10.510.10">
    <property type="entry name" value="Transferase(Phosphotransferase) domain 1"/>
    <property type="match status" value="1"/>
</dbReference>
<dbReference type="GO" id="GO:0004674">
    <property type="term" value="F:protein serine/threonine kinase activity"/>
    <property type="evidence" value="ECO:0007669"/>
    <property type="project" value="TreeGrafter"/>
</dbReference>
<feature type="domain" description="Protein kinase" evidence="5">
    <location>
        <begin position="312"/>
        <end position="607"/>
    </location>
</feature>
<dbReference type="Pfam" id="PF00069">
    <property type="entry name" value="Pkinase"/>
    <property type="match status" value="1"/>
</dbReference>
<evidence type="ECO:0000259" key="5">
    <source>
        <dbReference type="PROSITE" id="PS50011"/>
    </source>
</evidence>
<reference evidence="6 7" key="1">
    <citation type="submission" date="2017-05" db="EMBL/GenBank/DDBJ databases">
        <title>Draft genome sequence of Elsinoe australis.</title>
        <authorList>
            <person name="Cheng Q."/>
        </authorList>
    </citation>
    <scope>NUCLEOTIDE SEQUENCE [LARGE SCALE GENOMIC DNA]</scope>
    <source>
        <strain evidence="6 7">NL1</strain>
    </source>
</reference>
<feature type="binding site" evidence="3">
    <location>
        <position position="348"/>
    </location>
    <ligand>
        <name>ATP</name>
        <dbReference type="ChEBI" id="CHEBI:30616"/>
    </ligand>
</feature>
<evidence type="ECO:0000256" key="1">
    <source>
        <dbReference type="ARBA" id="ARBA00022741"/>
    </source>
</evidence>
<evidence type="ECO:0000256" key="2">
    <source>
        <dbReference type="ARBA" id="ARBA00022840"/>
    </source>
</evidence>
<proteinExistence type="predicted"/>
<evidence type="ECO:0000313" key="7">
    <source>
        <dbReference type="Proteomes" id="UP000243723"/>
    </source>
</evidence>
<feature type="compositionally biased region" description="Basic and acidic residues" evidence="4">
    <location>
        <begin position="98"/>
        <end position="110"/>
    </location>
</feature>
<dbReference type="InterPro" id="IPR008271">
    <property type="entry name" value="Ser/Thr_kinase_AS"/>
</dbReference>
<gene>
    <name evidence="6" type="ORF">B9Z65_6996</name>
</gene>
<keyword evidence="7" id="KW-1185">Reference proteome</keyword>